<dbReference type="InterPro" id="IPR008721">
    <property type="entry name" value="ORC6_cyclin_first"/>
</dbReference>
<dbReference type="InterPro" id="IPR020529">
    <property type="entry name" value="ORC6_met/pln"/>
</dbReference>
<evidence type="ECO:0000256" key="2">
    <source>
        <dbReference type="ARBA" id="ARBA00010840"/>
    </source>
</evidence>
<gene>
    <name evidence="7" type="primary">LOC108988770</name>
</gene>
<evidence type="ECO:0000256" key="5">
    <source>
        <dbReference type="ARBA" id="ARBA00023242"/>
    </source>
</evidence>
<dbReference type="FunCoup" id="A0A2I4EE43">
    <property type="interactions" value="1889"/>
</dbReference>
<dbReference type="GO" id="GO:0006270">
    <property type="term" value="P:DNA replication initiation"/>
    <property type="evidence" value="ECO:0000318"/>
    <property type="project" value="GO_Central"/>
</dbReference>
<name>A0A2I4EE43_JUGRE</name>
<evidence type="ECO:0000313" key="7">
    <source>
        <dbReference type="RefSeq" id="XP_018817665.1"/>
    </source>
</evidence>
<dbReference type="RefSeq" id="XP_018817665.1">
    <property type="nucleotide sequence ID" value="XM_018962120.2"/>
</dbReference>
<organism evidence="6 7">
    <name type="scientific">Juglans regia</name>
    <name type="common">English walnut</name>
    <dbReference type="NCBI Taxonomy" id="51240"/>
    <lineage>
        <taxon>Eukaryota</taxon>
        <taxon>Viridiplantae</taxon>
        <taxon>Streptophyta</taxon>
        <taxon>Embryophyta</taxon>
        <taxon>Tracheophyta</taxon>
        <taxon>Spermatophyta</taxon>
        <taxon>Magnoliopsida</taxon>
        <taxon>eudicotyledons</taxon>
        <taxon>Gunneridae</taxon>
        <taxon>Pentapetalae</taxon>
        <taxon>rosids</taxon>
        <taxon>fabids</taxon>
        <taxon>Fagales</taxon>
        <taxon>Juglandaceae</taxon>
        <taxon>Juglans</taxon>
    </lineage>
</organism>
<dbReference type="PANTHER" id="PTHR13394:SF0">
    <property type="entry name" value="ORIGIN RECOGNITION COMPLEX SUBUNIT 6"/>
    <property type="match status" value="1"/>
</dbReference>
<keyword evidence="3" id="KW-0235">DNA replication</keyword>
<comment type="subcellular location">
    <subcellularLocation>
        <location evidence="1">Nucleus</location>
    </subcellularLocation>
</comment>
<dbReference type="CDD" id="cd11583">
    <property type="entry name" value="Orc6_mid"/>
    <property type="match status" value="1"/>
</dbReference>
<sequence>MDLSGIAKKLGLSESKHLIRKAAELRRLCDVRFDSSIIGVGEVCKAIICLEIAATRLGVLFDRQIAIRQSGMSEKAYNRSFNSLQNGLGVKNNLDVKELAIQFGCVRLIPFVKKGLSIFKERFLASLPASRHASADFTRPLFTAVAFYLCAKKHKLKVDKLKLIELCGASEPEFSNVSTSMKNLCHDVFGVAKEKKDARDVKGNRELLDMLPEKRKIEDGGYLSDDEPELSSYKKRKRMEKHAYEEWKSSVIESNDQNKAKVTCKRSKQTCLNFTKEVAETPKLEAL</sequence>
<dbReference type="GO" id="GO:0003677">
    <property type="term" value="F:DNA binding"/>
    <property type="evidence" value="ECO:0007669"/>
    <property type="project" value="UniProtKB-KW"/>
</dbReference>
<dbReference type="Pfam" id="PF21913">
    <property type="entry name" value="ORC6_2nd"/>
    <property type="match status" value="1"/>
</dbReference>
<keyword evidence="4" id="KW-0238">DNA-binding</keyword>
<evidence type="ECO:0000313" key="6">
    <source>
        <dbReference type="Proteomes" id="UP000235220"/>
    </source>
</evidence>
<reference evidence="7" key="1">
    <citation type="submission" date="2025-08" db="UniProtKB">
        <authorList>
            <consortium name="RefSeq"/>
        </authorList>
    </citation>
    <scope>IDENTIFICATION</scope>
    <source>
        <tissue evidence="7">Leaves</tissue>
    </source>
</reference>
<dbReference type="Gene3D" id="1.10.472.10">
    <property type="entry name" value="Cyclin-like"/>
    <property type="match status" value="1"/>
</dbReference>
<dbReference type="Proteomes" id="UP000235220">
    <property type="component" value="Chromosome 13"/>
</dbReference>
<protein>
    <submittedName>
        <fullName evidence="7">Origin of replication complex subunit 6-like</fullName>
    </submittedName>
</protein>
<comment type="similarity">
    <text evidence="2">Belongs to the ORC6 family.</text>
</comment>
<dbReference type="Gramene" id="Jr13_15760_p1">
    <property type="protein sequence ID" value="cds.Jr13_15760_p1"/>
    <property type="gene ID" value="Jr13_15760"/>
</dbReference>
<dbReference type="GeneID" id="108988770"/>
<dbReference type="AlphaFoldDB" id="A0A2I4EE43"/>
<evidence type="ECO:0000256" key="3">
    <source>
        <dbReference type="ARBA" id="ARBA00022705"/>
    </source>
</evidence>
<dbReference type="GO" id="GO:0005664">
    <property type="term" value="C:nuclear origin of replication recognition complex"/>
    <property type="evidence" value="ECO:0000318"/>
    <property type="project" value="GO_Central"/>
</dbReference>
<dbReference type="PANTHER" id="PTHR13394">
    <property type="entry name" value="ORIGIN RECOGNITION COMPLEX SUBUNIT 6"/>
    <property type="match status" value="1"/>
</dbReference>
<dbReference type="OrthoDB" id="5552484at2759"/>
<dbReference type="KEGG" id="jre:108988770"/>
<accession>A0A2I4EE43</accession>
<evidence type="ECO:0000256" key="4">
    <source>
        <dbReference type="ARBA" id="ARBA00023125"/>
    </source>
</evidence>
<dbReference type="STRING" id="51240.A0A2I4EE43"/>
<dbReference type="InterPro" id="IPR054113">
    <property type="entry name" value="ORC6_cyclin-like_2nd"/>
</dbReference>
<evidence type="ECO:0000256" key="1">
    <source>
        <dbReference type="ARBA" id="ARBA00004123"/>
    </source>
</evidence>
<proteinExistence type="inferred from homology"/>
<keyword evidence="6" id="KW-1185">Reference proteome</keyword>
<keyword evidence="5" id="KW-0539">Nucleus</keyword>
<dbReference type="Pfam" id="PF05460">
    <property type="entry name" value="ORC6"/>
    <property type="match status" value="1"/>
</dbReference>